<feature type="domain" description="PEP-utilising enzyme mobile" evidence="4">
    <location>
        <begin position="392"/>
        <end position="462"/>
    </location>
</feature>
<dbReference type="InterPro" id="IPR036637">
    <property type="entry name" value="Phosphohistidine_dom_sf"/>
</dbReference>
<dbReference type="InterPro" id="IPR018274">
    <property type="entry name" value="PEP_util_AS"/>
</dbReference>
<organism evidence="5 6">
    <name type="scientific">Candidatus Doudnabacteria bacterium RIFCSPHIGHO2_12_FULL_48_16</name>
    <dbReference type="NCBI Taxonomy" id="1817838"/>
    <lineage>
        <taxon>Bacteria</taxon>
        <taxon>Candidatus Doudnaibacteriota</taxon>
    </lineage>
</organism>
<dbReference type="EMBL" id="MFEY01000007">
    <property type="protein sequence ID" value="OGE90032.1"/>
    <property type="molecule type" value="Genomic_DNA"/>
</dbReference>
<name>A0A1F5PK36_9BACT</name>
<dbReference type="Pfam" id="PF00391">
    <property type="entry name" value="PEP-utilizers"/>
    <property type="match status" value="1"/>
</dbReference>
<evidence type="ECO:0000256" key="2">
    <source>
        <dbReference type="ARBA" id="ARBA00022741"/>
    </source>
</evidence>
<dbReference type="PANTHER" id="PTHR43030:SF1">
    <property type="entry name" value="PHOSPHOENOLPYRUVATE SYNTHASE"/>
    <property type="match status" value="1"/>
</dbReference>
<evidence type="ECO:0000313" key="5">
    <source>
        <dbReference type="EMBL" id="OGE90032.1"/>
    </source>
</evidence>
<keyword evidence="2" id="KW-0547">Nucleotide-binding</keyword>
<sequence length="467" mass="54090">MNKNRANWQKIVYVKEAPLMLDGVALRHGRTDKILDDRVTIRNQSYLYLDGDIYYEATEVRNYDRWIEKNSGNLQPIFDLVYKIADRFAKVESKFDAGRLKRKDNKELVALLKKYSSDYQNVLGTLYVPVPMDRVLSEKIKRYISKKFPDQITEIFNSLTKLEKKHNVVQYHEELLKLALTKKNSNKKLELLAQKYAFLGIKFYFGRPFTAATCRKHLREMDDPTAERRHKNQIKRNETKAYTAAMKKLNPPGLIRRQIKWLQEAVFMRTYRLERISEGENNSFVLLREIGQRLGIDPFDLIYFRFGEIERALAETHKIGAAEIKLRKQPFGMVSLDAKTKFAFGRNYAVFRKRYKFRVVQMKEIKGQVAFPGLVRGRVRIIKTDKEMHTIRPGEILVTRMTTPDYIFAMRISAAVVTDVGGVTSHASVVSRELAKPCIIGTGHATQILKTGDLVEVDANTGVVKRI</sequence>
<dbReference type="Proteomes" id="UP000177682">
    <property type="component" value="Unassembled WGS sequence"/>
</dbReference>
<keyword evidence="3" id="KW-0067">ATP-binding</keyword>
<evidence type="ECO:0000259" key="4">
    <source>
        <dbReference type="Pfam" id="PF00391"/>
    </source>
</evidence>
<gene>
    <name evidence="5" type="ORF">A3E29_02895</name>
</gene>
<comment type="similarity">
    <text evidence="1">Belongs to the PEP-utilizing enzyme family.</text>
</comment>
<reference evidence="5 6" key="1">
    <citation type="journal article" date="2016" name="Nat. Commun.">
        <title>Thousands of microbial genomes shed light on interconnected biogeochemical processes in an aquifer system.</title>
        <authorList>
            <person name="Anantharaman K."/>
            <person name="Brown C.T."/>
            <person name="Hug L.A."/>
            <person name="Sharon I."/>
            <person name="Castelle C.J."/>
            <person name="Probst A.J."/>
            <person name="Thomas B.C."/>
            <person name="Singh A."/>
            <person name="Wilkins M.J."/>
            <person name="Karaoz U."/>
            <person name="Brodie E.L."/>
            <person name="Williams K.H."/>
            <person name="Hubbard S.S."/>
            <person name="Banfield J.F."/>
        </authorList>
    </citation>
    <scope>NUCLEOTIDE SEQUENCE [LARGE SCALE GENOMIC DNA]</scope>
</reference>
<dbReference type="AlphaFoldDB" id="A0A1F5PK36"/>
<dbReference type="Gene3D" id="3.50.30.10">
    <property type="entry name" value="Phosphohistidine domain"/>
    <property type="match status" value="1"/>
</dbReference>
<dbReference type="PROSITE" id="PS00370">
    <property type="entry name" value="PEP_ENZYMES_PHOS_SITE"/>
    <property type="match status" value="1"/>
</dbReference>
<evidence type="ECO:0000313" key="6">
    <source>
        <dbReference type="Proteomes" id="UP000177682"/>
    </source>
</evidence>
<accession>A0A1F5PK36</accession>
<dbReference type="PANTHER" id="PTHR43030">
    <property type="entry name" value="PHOSPHOENOLPYRUVATE SYNTHASE"/>
    <property type="match status" value="1"/>
</dbReference>
<protein>
    <recommendedName>
        <fullName evidence="4">PEP-utilising enzyme mobile domain-containing protein</fullName>
    </recommendedName>
</protein>
<dbReference type="GO" id="GO:0008986">
    <property type="term" value="F:pyruvate, water dikinase activity"/>
    <property type="evidence" value="ECO:0007669"/>
    <property type="project" value="InterPro"/>
</dbReference>
<proteinExistence type="inferred from homology"/>
<evidence type="ECO:0000256" key="1">
    <source>
        <dbReference type="ARBA" id="ARBA00007837"/>
    </source>
</evidence>
<evidence type="ECO:0000256" key="3">
    <source>
        <dbReference type="ARBA" id="ARBA00022840"/>
    </source>
</evidence>
<dbReference type="InterPro" id="IPR008279">
    <property type="entry name" value="PEP-util_enz_mobile_dom"/>
</dbReference>
<dbReference type="SUPFAM" id="SSF52009">
    <property type="entry name" value="Phosphohistidine domain"/>
    <property type="match status" value="1"/>
</dbReference>
<dbReference type="InterPro" id="IPR006319">
    <property type="entry name" value="PEP_synth"/>
</dbReference>
<dbReference type="GO" id="GO:0005524">
    <property type="term" value="F:ATP binding"/>
    <property type="evidence" value="ECO:0007669"/>
    <property type="project" value="UniProtKB-KW"/>
</dbReference>
<comment type="caution">
    <text evidence="5">The sequence shown here is derived from an EMBL/GenBank/DDBJ whole genome shotgun (WGS) entry which is preliminary data.</text>
</comment>